<dbReference type="Proteomes" id="UP001570846">
    <property type="component" value="Unassembled WGS sequence"/>
</dbReference>
<reference evidence="3 5" key="1">
    <citation type="submission" date="2019-07" db="EMBL/GenBank/DDBJ databases">
        <authorList>
            <person name="Qu J.-H."/>
        </authorList>
    </citation>
    <scope>NUCLEOTIDE SEQUENCE [LARGE SCALE GENOMIC DNA]</scope>
    <source>
        <strain evidence="3 5">MDT1-10-3</strain>
    </source>
</reference>
<dbReference type="RefSeq" id="WP_149099770.1">
    <property type="nucleotide sequence ID" value="NZ_BMMG01000006.1"/>
</dbReference>
<keyword evidence="2" id="KW-0472">Membrane</keyword>
<evidence type="ECO:0000256" key="2">
    <source>
        <dbReference type="SAM" id="Phobius"/>
    </source>
</evidence>
<keyword evidence="6" id="KW-1185">Reference proteome</keyword>
<dbReference type="EMBL" id="JBGOGF010000005">
    <property type="protein sequence ID" value="MFA1771788.1"/>
    <property type="molecule type" value="Genomic_DNA"/>
</dbReference>
<dbReference type="OrthoDB" id="677448at2"/>
<dbReference type="Proteomes" id="UP000323866">
    <property type="component" value="Unassembled WGS sequence"/>
</dbReference>
<organism evidence="3 5">
    <name type="scientific">Rufibacter glacialis</name>
    <dbReference type="NCBI Taxonomy" id="1259555"/>
    <lineage>
        <taxon>Bacteria</taxon>
        <taxon>Pseudomonadati</taxon>
        <taxon>Bacteroidota</taxon>
        <taxon>Cytophagia</taxon>
        <taxon>Cytophagales</taxon>
        <taxon>Hymenobacteraceae</taxon>
        <taxon>Rufibacter</taxon>
    </lineage>
</organism>
<dbReference type="EMBL" id="VKKZ01000023">
    <property type="protein sequence ID" value="KAA6431750.1"/>
    <property type="molecule type" value="Genomic_DNA"/>
</dbReference>
<name>A0A5M8QA63_9BACT</name>
<sequence length="175" mass="19075">MKEEFDLDKPQKPMPYQVPPGFFEGITHATLKEAKRREAATATPKSAFPWQIWAMAASVAVLLAVGYFLWADAPTTRQPIAKAGGQHAPVARHEAKPVLAPPVTPKAQKKIESKPEAAMAQEKASNREPRLATRKLEAGPEESLDNLLASLSDEEVAELAAIAASETYVYEESLQ</sequence>
<protein>
    <submittedName>
        <fullName evidence="3">Uncharacterized protein</fullName>
    </submittedName>
</protein>
<accession>A0A5M8QA63</accession>
<comment type="caution">
    <text evidence="3">The sequence shown here is derived from an EMBL/GenBank/DDBJ whole genome shotgun (WGS) entry which is preliminary data.</text>
</comment>
<evidence type="ECO:0000313" key="4">
    <source>
        <dbReference type="EMBL" id="MFA1771788.1"/>
    </source>
</evidence>
<dbReference type="AlphaFoldDB" id="A0A5M8QA63"/>
<reference evidence="3 5" key="2">
    <citation type="submission" date="2019-09" db="EMBL/GenBank/DDBJ databases">
        <title>A bacterium isolated from glacier soil.</title>
        <authorList>
            <person name="Liu Q."/>
        </authorList>
    </citation>
    <scope>NUCLEOTIDE SEQUENCE [LARGE SCALE GENOMIC DNA]</scope>
    <source>
        <strain evidence="3 5">MDT1-10-3</strain>
    </source>
</reference>
<evidence type="ECO:0000313" key="5">
    <source>
        <dbReference type="Proteomes" id="UP000323866"/>
    </source>
</evidence>
<keyword evidence="2" id="KW-0812">Transmembrane</keyword>
<feature type="transmembrane region" description="Helical" evidence="2">
    <location>
        <begin position="50"/>
        <end position="70"/>
    </location>
</feature>
<feature type="compositionally biased region" description="Basic and acidic residues" evidence="1">
    <location>
        <begin position="124"/>
        <end position="138"/>
    </location>
</feature>
<feature type="region of interest" description="Disordered" evidence="1">
    <location>
        <begin position="80"/>
        <end position="139"/>
    </location>
</feature>
<reference evidence="4 6" key="3">
    <citation type="submission" date="2024-08" db="EMBL/GenBank/DDBJ databases">
        <authorList>
            <person name="Wei W."/>
        </authorList>
    </citation>
    <scope>NUCLEOTIDE SEQUENCE [LARGE SCALE GENOMIC DNA]</scope>
    <source>
        <strain evidence="4 6">XU2</strain>
    </source>
</reference>
<proteinExistence type="predicted"/>
<gene>
    <name evidence="4" type="ORF">ACD591_10835</name>
    <name evidence="3" type="ORF">FOE74_16660</name>
</gene>
<evidence type="ECO:0000313" key="6">
    <source>
        <dbReference type="Proteomes" id="UP001570846"/>
    </source>
</evidence>
<evidence type="ECO:0000313" key="3">
    <source>
        <dbReference type="EMBL" id="KAA6431750.1"/>
    </source>
</evidence>
<evidence type="ECO:0000256" key="1">
    <source>
        <dbReference type="SAM" id="MobiDB-lite"/>
    </source>
</evidence>
<keyword evidence="2" id="KW-1133">Transmembrane helix</keyword>